<comment type="caution">
    <text evidence="1">The sequence shown here is derived from an EMBL/GenBank/DDBJ whole genome shotgun (WGS) entry which is preliminary data.</text>
</comment>
<evidence type="ECO:0000313" key="1">
    <source>
        <dbReference type="EMBL" id="KAF0330315.1"/>
    </source>
</evidence>
<accession>A0A8H3WQ55</accession>
<gene>
    <name evidence="1" type="ORF">GQ607_002645</name>
</gene>
<organism evidence="1 2">
    <name type="scientific">Colletotrichum asianum</name>
    <dbReference type="NCBI Taxonomy" id="702518"/>
    <lineage>
        <taxon>Eukaryota</taxon>
        <taxon>Fungi</taxon>
        <taxon>Dikarya</taxon>
        <taxon>Ascomycota</taxon>
        <taxon>Pezizomycotina</taxon>
        <taxon>Sordariomycetes</taxon>
        <taxon>Hypocreomycetidae</taxon>
        <taxon>Glomerellales</taxon>
        <taxon>Glomerellaceae</taxon>
        <taxon>Colletotrichum</taxon>
        <taxon>Colletotrichum gloeosporioides species complex</taxon>
    </lineage>
</organism>
<dbReference type="Proteomes" id="UP000434172">
    <property type="component" value="Unassembled WGS sequence"/>
</dbReference>
<keyword evidence="2" id="KW-1185">Reference proteome</keyword>
<sequence length="94" mass="10435">MLVPDDSTAPRLGGWANLATTRVSAGFPVECSGARDDGPDSAHDRQDWNGRRHEFLLIRRHSHQGLVAIALGTPMIRGQDRHHGSMSYLAWRYG</sequence>
<protein>
    <submittedName>
        <fullName evidence="1">Uncharacterized protein</fullName>
    </submittedName>
</protein>
<proteinExistence type="predicted"/>
<dbReference type="EMBL" id="WOWK01000008">
    <property type="protein sequence ID" value="KAF0330315.1"/>
    <property type="molecule type" value="Genomic_DNA"/>
</dbReference>
<name>A0A8H3WQ55_9PEZI</name>
<evidence type="ECO:0000313" key="2">
    <source>
        <dbReference type="Proteomes" id="UP000434172"/>
    </source>
</evidence>
<dbReference type="AlphaFoldDB" id="A0A8H3WQ55"/>
<reference evidence="1 2" key="1">
    <citation type="submission" date="2019-12" db="EMBL/GenBank/DDBJ databases">
        <title>A genome sequence resource for the geographically widespread anthracnose pathogen Colletotrichum asianum.</title>
        <authorList>
            <person name="Meng Y."/>
        </authorList>
    </citation>
    <scope>NUCLEOTIDE SEQUENCE [LARGE SCALE GENOMIC DNA]</scope>
    <source>
        <strain evidence="1 2">ICMP 18580</strain>
    </source>
</reference>